<gene>
    <name evidence="1" type="ORF">SVIO_106940</name>
</gene>
<dbReference type="InterPro" id="IPR051200">
    <property type="entry name" value="Host-pathogen_enzymatic-act"/>
</dbReference>
<dbReference type="NCBIfam" id="TIGR02276">
    <property type="entry name" value="beta_rpt_yvtn"/>
    <property type="match status" value="1"/>
</dbReference>
<evidence type="ECO:0000313" key="2">
    <source>
        <dbReference type="Proteomes" id="UP000301309"/>
    </source>
</evidence>
<dbReference type="Proteomes" id="UP000301309">
    <property type="component" value="Unassembled WGS sequence"/>
</dbReference>
<dbReference type="InterPro" id="IPR011964">
    <property type="entry name" value="YVTN_b-propeller_repeat"/>
</dbReference>
<evidence type="ECO:0000313" key="1">
    <source>
        <dbReference type="EMBL" id="GDY60071.1"/>
    </source>
</evidence>
<sequence length="92" mass="9186">MLLLADPQTLSATDAVARRSTPLLTPSVATIPVGGSPLGVTLTPDGGRAYVAYQSSDDISVIDTATSTVTLTIAAPGGPSLLSFSPDGTART</sequence>
<organism evidence="1 2">
    <name type="scientific">Streptomyces violaceusniger</name>
    <dbReference type="NCBI Taxonomy" id="68280"/>
    <lineage>
        <taxon>Bacteria</taxon>
        <taxon>Bacillati</taxon>
        <taxon>Actinomycetota</taxon>
        <taxon>Actinomycetes</taxon>
        <taxon>Kitasatosporales</taxon>
        <taxon>Streptomycetaceae</taxon>
        <taxon>Streptomyces</taxon>
        <taxon>Streptomyces violaceusniger group</taxon>
    </lineage>
</organism>
<dbReference type="EMBL" id="BJHW01000002">
    <property type="protein sequence ID" value="GDY60071.1"/>
    <property type="molecule type" value="Genomic_DNA"/>
</dbReference>
<accession>A0A4D4LEM1</accession>
<comment type="caution">
    <text evidence="1">The sequence shown here is derived from an EMBL/GenBank/DDBJ whole genome shotgun (WGS) entry which is preliminary data.</text>
</comment>
<dbReference type="PANTHER" id="PTHR47197:SF3">
    <property type="entry name" value="DIHYDRO-HEME D1 DEHYDROGENASE"/>
    <property type="match status" value="1"/>
</dbReference>
<dbReference type="InterPro" id="IPR011045">
    <property type="entry name" value="N2O_reductase_N"/>
</dbReference>
<protein>
    <submittedName>
        <fullName evidence="1">Uncharacterized protein</fullName>
    </submittedName>
</protein>
<dbReference type="AlphaFoldDB" id="A0A4D4LEM1"/>
<dbReference type="PANTHER" id="PTHR47197">
    <property type="entry name" value="PROTEIN NIRF"/>
    <property type="match status" value="1"/>
</dbReference>
<dbReference type="SUPFAM" id="SSF50974">
    <property type="entry name" value="Nitrous oxide reductase, N-terminal domain"/>
    <property type="match status" value="1"/>
</dbReference>
<dbReference type="RefSeq" id="WP_162002092.1">
    <property type="nucleotide sequence ID" value="NZ_BAAASO010000061.1"/>
</dbReference>
<dbReference type="Gene3D" id="2.130.10.10">
    <property type="entry name" value="YVTN repeat-like/Quinoprotein amine dehydrogenase"/>
    <property type="match status" value="1"/>
</dbReference>
<keyword evidence="2" id="KW-1185">Reference proteome</keyword>
<proteinExistence type="predicted"/>
<reference evidence="1 2" key="1">
    <citation type="journal article" date="2020" name="Int. J. Syst. Evol. Microbiol.">
        <title>Reclassification of Streptomyces castelarensis and Streptomyces sporoclivatus as later heterotypic synonyms of Streptomyces antimycoticus.</title>
        <authorList>
            <person name="Komaki H."/>
            <person name="Tamura T."/>
        </authorList>
    </citation>
    <scope>NUCLEOTIDE SEQUENCE [LARGE SCALE GENOMIC DNA]</scope>
    <source>
        <strain evidence="1 2">NBRC 13459</strain>
    </source>
</reference>
<name>A0A4D4LEM1_STRVO</name>
<dbReference type="InterPro" id="IPR015943">
    <property type="entry name" value="WD40/YVTN_repeat-like_dom_sf"/>
</dbReference>